<reference evidence="2 3" key="1">
    <citation type="submission" date="2020-12" db="EMBL/GenBank/DDBJ databases">
        <authorList>
            <person name="Kusuma A.B."/>
            <person name="Nouioui I."/>
            <person name="Goodfellow M."/>
        </authorList>
    </citation>
    <scope>NUCLEOTIDE SEQUENCE [LARGE SCALE GENOMIC DNA]</scope>
    <source>
        <strain evidence="2 3">DSM 41764</strain>
    </source>
</reference>
<evidence type="ECO:0000313" key="3">
    <source>
        <dbReference type="Proteomes" id="UP000638849"/>
    </source>
</evidence>
<dbReference type="EMBL" id="JAEEAQ010000005">
    <property type="protein sequence ID" value="MBI0311652.1"/>
    <property type="molecule type" value="Genomic_DNA"/>
</dbReference>
<name>A0ABS0R2Q5_9ACTN</name>
<evidence type="ECO:0000256" key="1">
    <source>
        <dbReference type="SAM" id="MobiDB-lite"/>
    </source>
</evidence>
<protein>
    <submittedName>
        <fullName evidence="2">Uncharacterized protein</fullName>
    </submittedName>
</protein>
<evidence type="ECO:0000313" key="2">
    <source>
        <dbReference type="EMBL" id="MBI0311652.1"/>
    </source>
</evidence>
<dbReference type="Proteomes" id="UP000638849">
    <property type="component" value="Unassembled WGS sequence"/>
</dbReference>
<accession>A0ABS0R2Q5</accession>
<dbReference type="RefSeq" id="WP_198274938.1">
    <property type="nucleotide sequence ID" value="NZ_BAAAIF010000018.1"/>
</dbReference>
<proteinExistence type="predicted"/>
<gene>
    <name evidence="2" type="ORF">JBF12_01090</name>
</gene>
<keyword evidence="3" id="KW-1185">Reference proteome</keyword>
<sequence length="453" mass="50206">MQHSAAVCQLDPAQSGSIELSATPAGDTYADNPTALPPVHEVLTLQFEKVTGRAQEVLHTRSRRAERRAWLRAVNWLIDTGLHPKHLHPKAKTTALRVVGDLARRMDYRRGIVLYDLEGTARRLKMSVSNVKRHVAYLRELGALVWLEHGSKRNLRLPGRRYTGTATIYGAAIPPAYDAAKGHRLRGEGYEATVIGVTEAGREQAVAAVRKSTGNRLAPPSRGGSGNVSAADVSGKREATRGARARKSKQPRTSILGRRVTAAVYQAADRLARRLRPLHNWTQRSKISELSWVLVDKVAEGCTEQQINCWLREISPAVTVNFDWRPERPHTYIAGQLRRDDQFRQWDARHQADQAHGARPNADFGDALELTRAQRAGEELSVFDGLGDMDLETRRRLVTDAWTAYKHGGDPSLVLAAHDTLGPVVATQLYGAELVQMCLALAANSDNTRIRLH</sequence>
<organism evidence="2 3">
    <name type="scientific">Streptomyces javensis</name>
    <dbReference type="NCBI Taxonomy" id="114698"/>
    <lineage>
        <taxon>Bacteria</taxon>
        <taxon>Bacillati</taxon>
        <taxon>Actinomycetota</taxon>
        <taxon>Actinomycetes</taxon>
        <taxon>Kitasatosporales</taxon>
        <taxon>Streptomycetaceae</taxon>
        <taxon>Streptomyces</taxon>
        <taxon>Streptomyces violaceusniger group</taxon>
    </lineage>
</organism>
<comment type="caution">
    <text evidence="2">The sequence shown here is derived from an EMBL/GenBank/DDBJ whole genome shotgun (WGS) entry which is preliminary data.</text>
</comment>
<feature type="region of interest" description="Disordered" evidence="1">
    <location>
        <begin position="210"/>
        <end position="253"/>
    </location>
</feature>